<dbReference type="RefSeq" id="WP_009781884.1">
    <property type="nucleotide sequence ID" value="NZ_CH672395.1"/>
</dbReference>
<accession>A3XH38</accession>
<keyword evidence="2" id="KW-0808">Transferase</keyword>
<dbReference type="STRING" id="398720.MED217_17730"/>
<protein>
    <submittedName>
        <fullName evidence="2">Putative amidophosphoribosyl-transferase</fullName>
    </submittedName>
</protein>
<dbReference type="CDD" id="cd06223">
    <property type="entry name" value="PRTases_typeI"/>
    <property type="match status" value="1"/>
</dbReference>
<comment type="similarity">
    <text evidence="1">Belongs to the ComF/GntX family.</text>
</comment>
<dbReference type="PANTHER" id="PTHR47505:SF1">
    <property type="entry name" value="DNA UTILIZATION PROTEIN YHGH"/>
    <property type="match status" value="1"/>
</dbReference>
<dbReference type="GO" id="GO:0016740">
    <property type="term" value="F:transferase activity"/>
    <property type="evidence" value="ECO:0007669"/>
    <property type="project" value="UniProtKB-KW"/>
</dbReference>
<evidence type="ECO:0000313" key="3">
    <source>
        <dbReference type="Proteomes" id="UP000001601"/>
    </source>
</evidence>
<organism evidence="2 3">
    <name type="scientific">Leeuwenhoekiella blandensis (strain CECT 7118 / CCUG 51940 / KCTC 22103 / MED217)</name>
    <name type="common">Flavobacterium sp. (strain MED217)</name>
    <dbReference type="NCBI Taxonomy" id="398720"/>
    <lineage>
        <taxon>Bacteria</taxon>
        <taxon>Pseudomonadati</taxon>
        <taxon>Bacteroidota</taxon>
        <taxon>Flavobacteriia</taxon>
        <taxon>Flavobacteriales</taxon>
        <taxon>Flavobacteriaceae</taxon>
        <taxon>Leeuwenhoekiella</taxon>
    </lineage>
</organism>
<dbReference type="InterPro" id="IPR000836">
    <property type="entry name" value="PRTase_dom"/>
</dbReference>
<comment type="caution">
    <text evidence="2">The sequence shown here is derived from an EMBL/GenBank/DDBJ whole genome shotgun (WGS) entry which is preliminary data.</text>
</comment>
<gene>
    <name evidence="2" type="ORF">MED217_17730</name>
</gene>
<proteinExistence type="inferred from homology"/>
<dbReference type="eggNOG" id="COG1040">
    <property type="taxonomic scope" value="Bacteria"/>
</dbReference>
<dbReference type="SUPFAM" id="SSF53271">
    <property type="entry name" value="PRTase-like"/>
    <property type="match status" value="1"/>
</dbReference>
<dbReference type="AlphaFoldDB" id="A3XH38"/>
<dbReference type="Gene3D" id="3.40.50.2020">
    <property type="match status" value="1"/>
</dbReference>
<reference evidence="2 3" key="1">
    <citation type="journal article" date="2007" name="Nature">
        <title>Light stimulates growth of proteorhodopsin-containing marine Flavobacteria.</title>
        <authorList>
            <person name="Gomez-Consarnau L."/>
            <person name="Gonzalez J.M."/>
            <person name="Coll-Llado M."/>
            <person name="Gourdon P."/>
            <person name="Pascher T."/>
            <person name="Neutze R."/>
            <person name="Pedros-Alio C."/>
            <person name="Pinhassi J."/>
        </authorList>
    </citation>
    <scope>NUCLEOTIDE SEQUENCE [LARGE SCALE GENOMIC DNA]</scope>
    <source>
        <strain evidence="2 3">MED217</strain>
    </source>
</reference>
<name>A3XH38_LEEBM</name>
<evidence type="ECO:0000313" key="2">
    <source>
        <dbReference type="EMBL" id="EAQ51407.1"/>
    </source>
</evidence>
<dbReference type="EMBL" id="AANC01000001">
    <property type="protein sequence ID" value="EAQ51407.1"/>
    <property type="molecule type" value="Genomic_DNA"/>
</dbReference>
<dbReference type="PANTHER" id="PTHR47505">
    <property type="entry name" value="DNA UTILIZATION PROTEIN YHGH"/>
    <property type="match status" value="1"/>
</dbReference>
<dbReference type="HOGENOM" id="CLU_054549_1_0_10"/>
<dbReference type="Proteomes" id="UP000001601">
    <property type="component" value="Unassembled WGS sequence"/>
</dbReference>
<dbReference type="OrthoDB" id="9779910at2"/>
<dbReference type="InterPro" id="IPR029057">
    <property type="entry name" value="PRTase-like"/>
</dbReference>
<evidence type="ECO:0000256" key="1">
    <source>
        <dbReference type="ARBA" id="ARBA00008007"/>
    </source>
</evidence>
<sequence length="225" mass="25171">MKSLLKLFFPEQCSACETILSEGEQLICTSCRHALPVTHLHTTTQKPIKKLLYGRTSLNLEAALFYFDKKTRVQQLIHNLKYRGQEGLSDFLGQWLGAQLAEAAAFNQIDCVMPVPLHKSRLRERGYNQVAGFGKAIAQCLNKPYYDHILYRTKATRTQVFLNRVFRGTEVLDSFAVTETTSLQGKHILLVDDLITTGGTVEGCALALEKIPEIKLSVAVMAIAQ</sequence>
<keyword evidence="3" id="KW-1185">Reference proteome</keyword>
<dbReference type="InterPro" id="IPR051910">
    <property type="entry name" value="ComF/GntX_DNA_util-trans"/>
</dbReference>